<evidence type="ECO:0000256" key="4">
    <source>
        <dbReference type="ARBA" id="ARBA00023163"/>
    </source>
</evidence>
<feature type="coiled-coil region" evidence="6">
    <location>
        <begin position="54"/>
        <end position="88"/>
    </location>
</feature>
<evidence type="ECO:0000256" key="6">
    <source>
        <dbReference type="SAM" id="Coils"/>
    </source>
</evidence>
<dbReference type="OMA" id="WIHAQFI"/>
<dbReference type="SMART" id="SM00906">
    <property type="entry name" value="Fungal_trans"/>
    <property type="match status" value="1"/>
</dbReference>
<dbReference type="PANTHER" id="PTHR46910:SF20">
    <property type="entry name" value="ZN(II)2CYS6 TRANSCRIPTION FACTOR (EUROFUNG)-RELATED"/>
    <property type="match status" value="1"/>
</dbReference>
<keyword evidence="2" id="KW-0805">Transcription regulation</keyword>
<dbReference type="InterPro" id="IPR050987">
    <property type="entry name" value="AtrR-like"/>
</dbReference>
<dbReference type="SUPFAM" id="SSF57701">
    <property type="entry name" value="Zn2/Cys6 DNA-binding domain"/>
    <property type="match status" value="1"/>
</dbReference>
<keyword evidence="1" id="KW-0479">Metal-binding</keyword>
<keyword evidence="6" id="KW-0175">Coiled coil</keyword>
<feature type="domain" description="Zn(2)-C6 fungal-type" evidence="7">
    <location>
        <begin position="16"/>
        <end position="46"/>
    </location>
</feature>
<proteinExistence type="predicted"/>
<dbReference type="InterPro" id="IPR007219">
    <property type="entry name" value="XnlR_reg_dom"/>
</dbReference>
<dbReference type="CDD" id="cd00067">
    <property type="entry name" value="GAL4"/>
    <property type="match status" value="1"/>
</dbReference>
<dbReference type="Proteomes" id="UP000249829">
    <property type="component" value="Unassembled WGS sequence"/>
</dbReference>
<accession>A0A2V5GZF4</accession>
<keyword evidence="5" id="KW-0539">Nucleus</keyword>
<evidence type="ECO:0000256" key="5">
    <source>
        <dbReference type="ARBA" id="ARBA00023242"/>
    </source>
</evidence>
<evidence type="ECO:0000256" key="3">
    <source>
        <dbReference type="ARBA" id="ARBA00023125"/>
    </source>
</evidence>
<dbReference type="CDD" id="cd12148">
    <property type="entry name" value="fungal_TF_MHR"/>
    <property type="match status" value="1"/>
</dbReference>
<organism evidence="8 9">
    <name type="scientific">Aspergillus violaceofuscus (strain CBS 115571)</name>
    <dbReference type="NCBI Taxonomy" id="1450538"/>
    <lineage>
        <taxon>Eukaryota</taxon>
        <taxon>Fungi</taxon>
        <taxon>Dikarya</taxon>
        <taxon>Ascomycota</taxon>
        <taxon>Pezizomycotina</taxon>
        <taxon>Eurotiomycetes</taxon>
        <taxon>Eurotiomycetidae</taxon>
        <taxon>Eurotiales</taxon>
        <taxon>Aspergillaceae</taxon>
        <taxon>Aspergillus</taxon>
    </lineage>
</organism>
<sequence length="608" mass="67652">MSDSAIAPRAGRARTACDLCRSRRIRCDGVKPACETCQYAGVPCVFTPPPDVPRKTVREQLAECKVQVQELEEALRVERAQNHNTKNKAPNSFVLPGGLADLHGFDAALTAFLRTLNCCGFGPKSTPFLFPTDQHRMPSLVDLDRFAQDVTSSFRLEFPHHTSRTIHPQRPSPALIRSVIDYFLTNSLYSVFPVIDPVTLVSLRNSDLFSSSPDLALLPKSVQACLVALTALVTRLRDNEPGFGEVDSEALLQSVLAQLPELVMSGDDDLWTLQALILVVLYLAPLGAPQSAELILAMAIRLLTNLGGNFAPAHPGSWVDDHHSRHLRALFWLCYSVDREMSIRNSHSPLLHDTDCDLDLPEKYVMASSDNQFRLGPLSNDELLYPSDLRMCVIKSKIYRLLYSDYGLAQPAAIRVQYVRELDEELSSLRAQFPADCRPENLSPGSIPDSLVLDLSLRGINMHLEYYYCLAKIHGACRVAGGGYPSLDDISPLSSSRELCYQAARSILLYLSRLRYLIIPQTFWIYAQFILSAVVSLGWKLVAEPNHPSAASDLHLIQHTRGLFTKLKEASDPSKFPPFYIMDNFIQRLIAAVARTNSPITPQALNHS</sequence>
<dbReference type="SMART" id="SM00066">
    <property type="entry name" value="GAL4"/>
    <property type="match status" value="1"/>
</dbReference>
<dbReference type="STRING" id="1450538.A0A2V5GZF4"/>
<dbReference type="GO" id="GO:0000981">
    <property type="term" value="F:DNA-binding transcription factor activity, RNA polymerase II-specific"/>
    <property type="evidence" value="ECO:0007669"/>
    <property type="project" value="InterPro"/>
</dbReference>
<dbReference type="GO" id="GO:0006351">
    <property type="term" value="P:DNA-templated transcription"/>
    <property type="evidence" value="ECO:0007669"/>
    <property type="project" value="InterPro"/>
</dbReference>
<dbReference type="GO" id="GO:0008270">
    <property type="term" value="F:zinc ion binding"/>
    <property type="evidence" value="ECO:0007669"/>
    <property type="project" value="InterPro"/>
</dbReference>
<dbReference type="InterPro" id="IPR001138">
    <property type="entry name" value="Zn2Cys6_DnaBD"/>
</dbReference>
<evidence type="ECO:0000256" key="1">
    <source>
        <dbReference type="ARBA" id="ARBA00022723"/>
    </source>
</evidence>
<dbReference type="Gene3D" id="4.10.240.10">
    <property type="entry name" value="Zn(2)-C6 fungal-type DNA-binding domain"/>
    <property type="match status" value="1"/>
</dbReference>
<dbReference type="Pfam" id="PF04082">
    <property type="entry name" value="Fungal_trans"/>
    <property type="match status" value="1"/>
</dbReference>
<dbReference type="PROSITE" id="PS50048">
    <property type="entry name" value="ZN2_CY6_FUNGAL_2"/>
    <property type="match status" value="1"/>
</dbReference>
<protein>
    <submittedName>
        <fullName evidence="8">Putative C6 transcription factor</fullName>
    </submittedName>
</protein>
<dbReference type="GO" id="GO:0003677">
    <property type="term" value="F:DNA binding"/>
    <property type="evidence" value="ECO:0007669"/>
    <property type="project" value="UniProtKB-KW"/>
</dbReference>
<evidence type="ECO:0000313" key="9">
    <source>
        <dbReference type="Proteomes" id="UP000249829"/>
    </source>
</evidence>
<dbReference type="PROSITE" id="PS00463">
    <property type="entry name" value="ZN2_CY6_FUNGAL_1"/>
    <property type="match status" value="1"/>
</dbReference>
<keyword evidence="3" id="KW-0238">DNA-binding</keyword>
<keyword evidence="4" id="KW-0804">Transcription</keyword>
<dbReference type="InterPro" id="IPR036864">
    <property type="entry name" value="Zn2-C6_fun-type_DNA-bd_sf"/>
</dbReference>
<evidence type="ECO:0000313" key="8">
    <source>
        <dbReference type="EMBL" id="PYI14792.1"/>
    </source>
</evidence>
<evidence type="ECO:0000256" key="2">
    <source>
        <dbReference type="ARBA" id="ARBA00023015"/>
    </source>
</evidence>
<dbReference type="Pfam" id="PF00172">
    <property type="entry name" value="Zn_clus"/>
    <property type="match status" value="1"/>
</dbReference>
<dbReference type="PANTHER" id="PTHR46910">
    <property type="entry name" value="TRANSCRIPTION FACTOR PDR1"/>
    <property type="match status" value="1"/>
</dbReference>
<evidence type="ECO:0000259" key="7">
    <source>
        <dbReference type="PROSITE" id="PS50048"/>
    </source>
</evidence>
<reference evidence="8 9" key="1">
    <citation type="submission" date="2018-02" db="EMBL/GenBank/DDBJ databases">
        <title>The genomes of Aspergillus section Nigri reveals drivers in fungal speciation.</title>
        <authorList>
            <consortium name="DOE Joint Genome Institute"/>
            <person name="Vesth T.C."/>
            <person name="Nybo J."/>
            <person name="Theobald S."/>
            <person name="Brandl J."/>
            <person name="Frisvad J.C."/>
            <person name="Nielsen K.F."/>
            <person name="Lyhne E.K."/>
            <person name="Kogle M.E."/>
            <person name="Kuo A."/>
            <person name="Riley R."/>
            <person name="Clum A."/>
            <person name="Nolan M."/>
            <person name="Lipzen A."/>
            <person name="Salamov A."/>
            <person name="Henrissat B."/>
            <person name="Wiebenga A."/>
            <person name="De vries R.P."/>
            <person name="Grigoriev I.V."/>
            <person name="Mortensen U.H."/>
            <person name="Andersen M.R."/>
            <person name="Baker S.E."/>
        </authorList>
    </citation>
    <scope>NUCLEOTIDE SEQUENCE [LARGE SCALE GENOMIC DNA]</scope>
    <source>
        <strain evidence="8 9">CBS 115571</strain>
    </source>
</reference>
<keyword evidence="9" id="KW-1185">Reference proteome</keyword>
<name>A0A2V5GZF4_ASPV1</name>
<dbReference type="EMBL" id="KZ825203">
    <property type="protein sequence ID" value="PYI14792.1"/>
    <property type="molecule type" value="Genomic_DNA"/>
</dbReference>
<dbReference type="AlphaFoldDB" id="A0A2V5GZF4"/>
<gene>
    <name evidence="8" type="ORF">BO99DRAFT_394058</name>
</gene>